<dbReference type="Proteomes" id="UP000485058">
    <property type="component" value="Unassembled WGS sequence"/>
</dbReference>
<dbReference type="AlphaFoldDB" id="A0A699YTV2"/>
<accession>A0A699YTV2</accession>
<comment type="caution">
    <text evidence="1">The sequence shown here is derived from an EMBL/GenBank/DDBJ whole genome shotgun (WGS) entry which is preliminary data.</text>
</comment>
<evidence type="ECO:0000313" key="1">
    <source>
        <dbReference type="EMBL" id="GFH09819.1"/>
    </source>
</evidence>
<keyword evidence="2" id="KW-1185">Reference proteome</keyword>
<evidence type="ECO:0000313" key="2">
    <source>
        <dbReference type="Proteomes" id="UP000485058"/>
    </source>
</evidence>
<sequence>MVRAGRAGWTSVGDYLEAQLLREYAQLRSLKVDDLKLQLRKRREWVAALAQMELAGVRGQLQTHRL</sequence>
<reference evidence="1 2" key="1">
    <citation type="submission" date="2020-02" db="EMBL/GenBank/DDBJ databases">
        <title>Draft genome sequence of Haematococcus lacustris strain NIES-144.</title>
        <authorList>
            <person name="Morimoto D."/>
            <person name="Nakagawa S."/>
            <person name="Yoshida T."/>
            <person name="Sawayama S."/>
        </authorList>
    </citation>
    <scope>NUCLEOTIDE SEQUENCE [LARGE SCALE GENOMIC DNA]</scope>
    <source>
        <strain evidence="1 2">NIES-144</strain>
    </source>
</reference>
<protein>
    <submittedName>
        <fullName evidence="1">Uncharacterized protein</fullName>
    </submittedName>
</protein>
<proteinExistence type="predicted"/>
<organism evidence="1 2">
    <name type="scientific">Haematococcus lacustris</name>
    <name type="common">Green alga</name>
    <name type="synonym">Haematococcus pluvialis</name>
    <dbReference type="NCBI Taxonomy" id="44745"/>
    <lineage>
        <taxon>Eukaryota</taxon>
        <taxon>Viridiplantae</taxon>
        <taxon>Chlorophyta</taxon>
        <taxon>core chlorophytes</taxon>
        <taxon>Chlorophyceae</taxon>
        <taxon>CS clade</taxon>
        <taxon>Chlamydomonadales</taxon>
        <taxon>Haematococcaceae</taxon>
        <taxon>Haematococcus</taxon>
    </lineage>
</organism>
<gene>
    <name evidence="1" type="ORF">HaLaN_05034</name>
</gene>
<name>A0A699YTV2_HAELA</name>
<dbReference type="EMBL" id="BLLF01000266">
    <property type="protein sequence ID" value="GFH09819.1"/>
    <property type="molecule type" value="Genomic_DNA"/>
</dbReference>